<feature type="compositionally biased region" description="Basic and acidic residues" evidence="1">
    <location>
        <begin position="114"/>
        <end position="141"/>
    </location>
</feature>
<accession>A0A409XPG9</accession>
<comment type="caution">
    <text evidence="2">The sequence shown here is derived from an EMBL/GenBank/DDBJ whole genome shotgun (WGS) entry which is preliminary data.</text>
</comment>
<organism evidence="2 3">
    <name type="scientific">Psilocybe cyanescens</name>
    <dbReference type="NCBI Taxonomy" id="93625"/>
    <lineage>
        <taxon>Eukaryota</taxon>
        <taxon>Fungi</taxon>
        <taxon>Dikarya</taxon>
        <taxon>Basidiomycota</taxon>
        <taxon>Agaricomycotina</taxon>
        <taxon>Agaricomycetes</taxon>
        <taxon>Agaricomycetidae</taxon>
        <taxon>Agaricales</taxon>
        <taxon>Agaricineae</taxon>
        <taxon>Strophariaceae</taxon>
        <taxon>Psilocybe</taxon>
    </lineage>
</organism>
<evidence type="ECO:0000313" key="3">
    <source>
        <dbReference type="Proteomes" id="UP000283269"/>
    </source>
</evidence>
<evidence type="ECO:0000313" key="2">
    <source>
        <dbReference type="EMBL" id="PPQ92648.1"/>
    </source>
</evidence>
<reference evidence="2 3" key="1">
    <citation type="journal article" date="2018" name="Evol. Lett.">
        <title>Horizontal gene cluster transfer increased hallucinogenic mushroom diversity.</title>
        <authorList>
            <person name="Reynolds H.T."/>
            <person name="Vijayakumar V."/>
            <person name="Gluck-Thaler E."/>
            <person name="Korotkin H.B."/>
            <person name="Matheny P.B."/>
            <person name="Slot J.C."/>
        </authorList>
    </citation>
    <scope>NUCLEOTIDE SEQUENCE [LARGE SCALE GENOMIC DNA]</scope>
    <source>
        <strain evidence="2 3">2631</strain>
    </source>
</reference>
<dbReference type="AlphaFoldDB" id="A0A409XPG9"/>
<evidence type="ECO:0000256" key="1">
    <source>
        <dbReference type="SAM" id="MobiDB-lite"/>
    </source>
</evidence>
<proteinExistence type="predicted"/>
<protein>
    <submittedName>
        <fullName evidence="2">Uncharacterized protein</fullName>
    </submittedName>
</protein>
<dbReference type="EMBL" id="NHYD01000999">
    <property type="protein sequence ID" value="PPQ92648.1"/>
    <property type="molecule type" value="Genomic_DNA"/>
</dbReference>
<feature type="region of interest" description="Disordered" evidence="1">
    <location>
        <begin position="114"/>
        <end position="151"/>
    </location>
</feature>
<keyword evidence="3" id="KW-1185">Reference proteome</keyword>
<feature type="region of interest" description="Disordered" evidence="1">
    <location>
        <begin position="27"/>
        <end position="46"/>
    </location>
</feature>
<dbReference type="InParanoid" id="A0A409XPG9"/>
<dbReference type="Proteomes" id="UP000283269">
    <property type="component" value="Unassembled WGS sequence"/>
</dbReference>
<gene>
    <name evidence="2" type="ORF">CVT25_014364</name>
</gene>
<name>A0A409XPG9_PSICY</name>
<sequence>MEESWDAVAPAPSLPLRVHGHPPSLIVPKTKAHRDPSAGAGVGGKEQRKLIPKISMLGILGMELRSLRRRAPLRALRVSSHNDSSCICRGLRWIGCSGRGAIGEVTNVMKVGGEKKKGSGLRRERQNVKMEEGGKEKEKAQRWTTIGWEEG</sequence>